<proteinExistence type="predicted"/>
<accession>A0ABP9KD09</accession>
<keyword evidence="1" id="KW-0812">Transmembrane</keyword>
<keyword evidence="3" id="KW-1185">Reference proteome</keyword>
<keyword evidence="1" id="KW-0472">Membrane</keyword>
<sequence length="60" mass="6245">MHNITKAASWACAMLIIAAMSALGWVAEDVATTLLIVFPVLAVTTLSNRGCSLAGRGEAR</sequence>
<organism evidence="2 3">
    <name type="scientific">Erythrobacter westpacificensis</name>
    <dbReference type="NCBI Taxonomy" id="1055231"/>
    <lineage>
        <taxon>Bacteria</taxon>
        <taxon>Pseudomonadati</taxon>
        <taxon>Pseudomonadota</taxon>
        <taxon>Alphaproteobacteria</taxon>
        <taxon>Sphingomonadales</taxon>
        <taxon>Erythrobacteraceae</taxon>
        <taxon>Erythrobacter/Porphyrobacter group</taxon>
        <taxon>Erythrobacter</taxon>
    </lineage>
</organism>
<name>A0ABP9KD09_9SPHN</name>
<dbReference type="RefSeq" id="WP_346032713.1">
    <property type="nucleotide sequence ID" value="NZ_BAABHV010000010.1"/>
</dbReference>
<evidence type="ECO:0000313" key="3">
    <source>
        <dbReference type="Proteomes" id="UP001500518"/>
    </source>
</evidence>
<evidence type="ECO:0000313" key="2">
    <source>
        <dbReference type="EMBL" id="GAA5054440.1"/>
    </source>
</evidence>
<feature type="transmembrane region" description="Helical" evidence="1">
    <location>
        <begin position="33"/>
        <end position="51"/>
    </location>
</feature>
<dbReference type="Proteomes" id="UP001500518">
    <property type="component" value="Unassembled WGS sequence"/>
</dbReference>
<reference evidence="3" key="1">
    <citation type="journal article" date="2019" name="Int. J. Syst. Evol. Microbiol.">
        <title>The Global Catalogue of Microorganisms (GCM) 10K type strain sequencing project: providing services to taxonomists for standard genome sequencing and annotation.</title>
        <authorList>
            <consortium name="The Broad Institute Genomics Platform"/>
            <consortium name="The Broad Institute Genome Sequencing Center for Infectious Disease"/>
            <person name="Wu L."/>
            <person name="Ma J."/>
        </authorList>
    </citation>
    <scope>NUCLEOTIDE SEQUENCE [LARGE SCALE GENOMIC DNA]</scope>
    <source>
        <strain evidence="3">JCM 18014</strain>
    </source>
</reference>
<feature type="transmembrane region" description="Helical" evidence="1">
    <location>
        <begin position="7"/>
        <end position="27"/>
    </location>
</feature>
<keyword evidence="1" id="KW-1133">Transmembrane helix</keyword>
<protein>
    <recommendedName>
        <fullName evidence="4">DUF2933 domain-containing protein</fullName>
    </recommendedName>
</protein>
<dbReference type="EMBL" id="BAABHV010000010">
    <property type="protein sequence ID" value="GAA5054440.1"/>
    <property type="molecule type" value="Genomic_DNA"/>
</dbReference>
<comment type="caution">
    <text evidence="2">The sequence shown here is derived from an EMBL/GenBank/DDBJ whole genome shotgun (WGS) entry which is preliminary data.</text>
</comment>
<gene>
    <name evidence="2" type="ORF">GCM10023208_17290</name>
</gene>
<evidence type="ECO:0008006" key="4">
    <source>
        <dbReference type="Google" id="ProtNLM"/>
    </source>
</evidence>
<evidence type="ECO:0000256" key="1">
    <source>
        <dbReference type="SAM" id="Phobius"/>
    </source>
</evidence>